<dbReference type="EMBL" id="AAGUYM010000036">
    <property type="protein sequence ID" value="EBS2695482.1"/>
    <property type="molecule type" value="Genomic_DNA"/>
</dbReference>
<name>A0A5U9KW82_SALNE</name>
<comment type="caution">
    <text evidence="1">The sequence shown here is derived from an EMBL/GenBank/DDBJ whole genome shotgun (WGS) entry which is preliminary data.</text>
</comment>
<accession>A0A5U9KW82</accession>
<dbReference type="Proteomes" id="UP000839726">
    <property type="component" value="Unassembled WGS sequence"/>
</dbReference>
<reference evidence="1" key="1">
    <citation type="submission" date="2018-07" db="EMBL/GenBank/DDBJ databases">
        <authorList>
            <person name="Ashton P.M."/>
            <person name="Dallman T."/>
            <person name="Nair S."/>
            <person name="De Pinna E."/>
            <person name="Peters T."/>
            <person name="Grant K."/>
        </authorList>
    </citation>
    <scope>NUCLEOTIDE SEQUENCE [LARGE SCALE GENOMIC DNA]</scope>
    <source>
        <strain evidence="1">436933</strain>
    </source>
</reference>
<gene>
    <name evidence="1" type="ORF">DRY71_22625</name>
</gene>
<proteinExistence type="predicted"/>
<dbReference type="AlphaFoldDB" id="A0A5U9KW82"/>
<evidence type="ECO:0000313" key="1">
    <source>
        <dbReference type="EMBL" id="EBS2695482.1"/>
    </source>
</evidence>
<organism evidence="1">
    <name type="scientific">Salmonella newport</name>
    <dbReference type="NCBI Taxonomy" id="108619"/>
    <lineage>
        <taxon>Bacteria</taxon>
        <taxon>Pseudomonadati</taxon>
        <taxon>Pseudomonadota</taxon>
        <taxon>Gammaproteobacteria</taxon>
        <taxon>Enterobacterales</taxon>
        <taxon>Enterobacteriaceae</taxon>
        <taxon>Salmonella</taxon>
    </lineage>
</organism>
<protein>
    <submittedName>
        <fullName evidence="1">Uncharacterized protein</fullName>
    </submittedName>
</protein>
<sequence>MKLSPEAKQAVKTAIEQLRLLLVDEDDVESLERLKKTFLHGAKAIIDEPDEKLSSKVVIEAPELEFITPVIKSASISNGRQSARLIQAANFHSFKRIYAELDKLTEEVKVLRSSNKKLKKRVNTLEKWEKIHR</sequence>